<protein>
    <submittedName>
        <fullName evidence="2">Uncharacterized protein</fullName>
    </submittedName>
</protein>
<feature type="compositionally biased region" description="Gly residues" evidence="1">
    <location>
        <begin position="1"/>
        <end position="10"/>
    </location>
</feature>
<reference evidence="2" key="2">
    <citation type="submission" date="2018-04" db="EMBL/GenBank/DDBJ databases">
        <title>OnivRS2 (Oryza nivara Reference Sequence Version 2).</title>
        <authorList>
            <person name="Zhang J."/>
            <person name="Kudrna D."/>
            <person name="Lee S."/>
            <person name="Talag J."/>
            <person name="Rajasekar S."/>
            <person name="Welchert J."/>
            <person name="Hsing Y.-I."/>
            <person name="Wing R.A."/>
        </authorList>
    </citation>
    <scope>NUCLEOTIDE SEQUENCE [LARGE SCALE GENOMIC DNA]</scope>
    <source>
        <strain evidence="2">SL10</strain>
    </source>
</reference>
<feature type="region of interest" description="Disordered" evidence="1">
    <location>
        <begin position="1"/>
        <end position="51"/>
    </location>
</feature>
<evidence type="ECO:0000313" key="3">
    <source>
        <dbReference type="Proteomes" id="UP000006591"/>
    </source>
</evidence>
<accession>A0A0E0J465</accession>
<proteinExistence type="predicted"/>
<organism evidence="2">
    <name type="scientific">Oryza nivara</name>
    <name type="common">Indian wild rice</name>
    <name type="synonym">Oryza sativa f. spontanea</name>
    <dbReference type="NCBI Taxonomy" id="4536"/>
    <lineage>
        <taxon>Eukaryota</taxon>
        <taxon>Viridiplantae</taxon>
        <taxon>Streptophyta</taxon>
        <taxon>Embryophyta</taxon>
        <taxon>Tracheophyta</taxon>
        <taxon>Spermatophyta</taxon>
        <taxon>Magnoliopsida</taxon>
        <taxon>Liliopsida</taxon>
        <taxon>Poales</taxon>
        <taxon>Poaceae</taxon>
        <taxon>BOP clade</taxon>
        <taxon>Oryzoideae</taxon>
        <taxon>Oryzeae</taxon>
        <taxon>Oryzinae</taxon>
        <taxon>Oryza</taxon>
    </lineage>
</organism>
<dbReference type="OMA" id="WHELGAG"/>
<dbReference type="HOGENOM" id="CLU_088751_0_0_1"/>
<feature type="compositionally biased region" description="Gly residues" evidence="1">
    <location>
        <begin position="18"/>
        <end position="29"/>
    </location>
</feature>
<dbReference type="Proteomes" id="UP000006591">
    <property type="component" value="Chromosome 11"/>
</dbReference>
<dbReference type="EnsemblPlants" id="ONIVA11G19380.1">
    <property type="protein sequence ID" value="ONIVA11G19380.1"/>
    <property type="gene ID" value="ONIVA11G19380"/>
</dbReference>
<sequence length="172" mass="17015">MASFGQGGAGRSNSVPVVGGGASGGGEAGDGSQKQAAAATPAISGEGGWPGENQGCKGSMVVAAARLRAAWSGGAPCSRRQPNRAATPGGDAGDVSATDWMGKERGKERRRYGGGKLEVSRRHSFVVRPRVSACERVACVGWHELGAGAHECGAGLARGGTGAGSAWLGLAV</sequence>
<evidence type="ECO:0000313" key="2">
    <source>
        <dbReference type="EnsemblPlants" id="ONIVA11G19380.1"/>
    </source>
</evidence>
<evidence type="ECO:0000256" key="1">
    <source>
        <dbReference type="SAM" id="MobiDB-lite"/>
    </source>
</evidence>
<dbReference type="Gramene" id="ONIVA11G19380.1">
    <property type="protein sequence ID" value="ONIVA11G19380.1"/>
    <property type="gene ID" value="ONIVA11G19380"/>
</dbReference>
<dbReference type="AlphaFoldDB" id="A0A0E0J465"/>
<keyword evidence="3" id="KW-1185">Reference proteome</keyword>
<reference evidence="2" key="1">
    <citation type="submission" date="2015-04" db="UniProtKB">
        <authorList>
            <consortium name="EnsemblPlants"/>
        </authorList>
    </citation>
    <scope>IDENTIFICATION</scope>
    <source>
        <strain evidence="2">SL10</strain>
    </source>
</reference>
<feature type="region of interest" description="Disordered" evidence="1">
    <location>
        <begin position="72"/>
        <end position="98"/>
    </location>
</feature>
<name>A0A0E0J465_ORYNI</name>